<proteinExistence type="predicted"/>
<dbReference type="HOGENOM" id="CLU_2177404_0_0_1"/>
<evidence type="ECO:0000313" key="1">
    <source>
        <dbReference type="EnsemblMetazoa" id="RPRC002650-PA"/>
    </source>
</evidence>
<organism evidence="1 2">
    <name type="scientific">Rhodnius prolixus</name>
    <name type="common">Triatomid bug</name>
    <dbReference type="NCBI Taxonomy" id="13249"/>
    <lineage>
        <taxon>Eukaryota</taxon>
        <taxon>Metazoa</taxon>
        <taxon>Ecdysozoa</taxon>
        <taxon>Arthropoda</taxon>
        <taxon>Hexapoda</taxon>
        <taxon>Insecta</taxon>
        <taxon>Pterygota</taxon>
        <taxon>Neoptera</taxon>
        <taxon>Paraneoptera</taxon>
        <taxon>Hemiptera</taxon>
        <taxon>Heteroptera</taxon>
        <taxon>Panheteroptera</taxon>
        <taxon>Cimicomorpha</taxon>
        <taxon>Reduviidae</taxon>
        <taxon>Triatominae</taxon>
        <taxon>Rhodnius</taxon>
    </lineage>
</organism>
<name>T1HF28_RHOPR</name>
<dbReference type="VEuPathDB" id="VectorBase:RPRC002650"/>
<dbReference type="Proteomes" id="UP000015103">
    <property type="component" value="Unassembled WGS sequence"/>
</dbReference>
<reference evidence="1" key="1">
    <citation type="submission" date="2015-05" db="UniProtKB">
        <authorList>
            <consortium name="EnsemblMetazoa"/>
        </authorList>
    </citation>
    <scope>IDENTIFICATION</scope>
</reference>
<dbReference type="InParanoid" id="T1HF28"/>
<dbReference type="AlphaFoldDB" id="T1HF28"/>
<dbReference type="EMBL" id="ACPB03015451">
    <property type="status" value="NOT_ANNOTATED_CDS"/>
    <property type="molecule type" value="Genomic_DNA"/>
</dbReference>
<protein>
    <submittedName>
        <fullName evidence="1">Uncharacterized protein</fullName>
    </submittedName>
</protein>
<dbReference type="EnsemblMetazoa" id="RPRC002650-RA">
    <property type="protein sequence ID" value="RPRC002650-PA"/>
    <property type="gene ID" value="RPRC002650"/>
</dbReference>
<keyword evidence="2" id="KW-1185">Reference proteome</keyword>
<accession>T1HF28</accession>
<evidence type="ECO:0000313" key="2">
    <source>
        <dbReference type="Proteomes" id="UP000015103"/>
    </source>
</evidence>
<sequence length="110" mass="12408">MYGSDGLPKLALLCLTPGIGYLPIVEFKQDVLAVQDPVFPELYHSFRNLETANLWLNRFFKNRLIFETIDTSLKWVIVKPGIIKLKRSPPFSPALLENPSIVSGTSSRAF</sequence>